<dbReference type="GO" id="GO:0045259">
    <property type="term" value="C:proton-transporting ATP synthase complex"/>
    <property type="evidence" value="ECO:0007669"/>
    <property type="project" value="UniProtKB-KW"/>
</dbReference>
<evidence type="ECO:0000256" key="2">
    <source>
        <dbReference type="ARBA" id="ARBA00008892"/>
    </source>
</evidence>
<reference evidence="14" key="1">
    <citation type="journal article" date="2018" name="Mol. Biol. Evol.">
        <title>Transoceanic dispersal and plate tectonics shaped global cockroach distributions: evidence from mitochondrial phylogenomics.</title>
        <authorList>
            <person name="Bourguignon T."/>
            <person name="Qian T."/>
            <person name="Ho S.Y.W."/>
            <person name="Juna F."/>
            <person name="Wang Z."/>
            <person name="Arab D.A."/>
            <person name="Cameron S.L."/>
            <person name="Walker J."/>
            <person name="Rentz D."/>
            <person name="Evans T.A."/>
            <person name="Lo N."/>
        </authorList>
    </citation>
    <scope>NUCLEOTIDE SEQUENCE</scope>
</reference>
<comment type="subcellular location">
    <subcellularLocation>
        <location evidence="1 12">Mitochondrion membrane</location>
        <topology evidence="1 12">Single-pass membrane protein</topology>
    </subcellularLocation>
</comment>
<proteinExistence type="inferred from homology"/>
<dbReference type="AlphaFoldDB" id="A0A2P1H7X7"/>
<evidence type="ECO:0000256" key="1">
    <source>
        <dbReference type="ARBA" id="ARBA00004304"/>
    </source>
</evidence>
<evidence type="ECO:0000313" key="14">
    <source>
        <dbReference type="EMBL" id="AVN67625.1"/>
    </source>
</evidence>
<protein>
    <recommendedName>
        <fullName evidence="12">ATP synthase complex subunit 8</fullName>
    </recommendedName>
</protein>
<dbReference type="EMBL" id="MG882168">
    <property type="protein sequence ID" value="AVN67625.1"/>
    <property type="molecule type" value="Genomic_DNA"/>
</dbReference>
<evidence type="ECO:0000256" key="5">
    <source>
        <dbReference type="ARBA" id="ARBA00022547"/>
    </source>
</evidence>
<dbReference type="GO" id="GO:0015986">
    <property type="term" value="P:proton motive force-driven ATP synthesis"/>
    <property type="evidence" value="ECO:0007669"/>
    <property type="project" value="InterPro"/>
</dbReference>
<evidence type="ECO:0000256" key="8">
    <source>
        <dbReference type="ARBA" id="ARBA00022989"/>
    </source>
</evidence>
<evidence type="ECO:0000256" key="4">
    <source>
        <dbReference type="ARBA" id="ARBA00022448"/>
    </source>
</evidence>
<sequence>MPQMMPLSWLSLYLFFCLMLLLFNFMNYYSHIPSPSTSNKKNISIKNFNWKW</sequence>
<dbReference type="GO" id="GO:0015078">
    <property type="term" value="F:proton transmembrane transporter activity"/>
    <property type="evidence" value="ECO:0007669"/>
    <property type="project" value="InterPro"/>
</dbReference>
<dbReference type="GO" id="GO:0031966">
    <property type="term" value="C:mitochondrial membrane"/>
    <property type="evidence" value="ECO:0007669"/>
    <property type="project" value="UniProtKB-SubCell"/>
</dbReference>
<evidence type="ECO:0000256" key="3">
    <source>
        <dbReference type="ARBA" id="ARBA00011291"/>
    </source>
</evidence>
<dbReference type="Pfam" id="PF00895">
    <property type="entry name" value="ATP-synt_8"/>
    <property type="match status" value="1"/>
</dbReference>
<gene>
    <name evidence="14" type="primary">atp8</name>
</gene>
<comment type="subunit">
    <text evidence="3">F-type ATPases have 2 components, CF(1) - the catalytic core - and CF(0) - the membrane proton channel.</text>
</comment>
<accession>A0A2P1H7X7</accession>
<keyword evidence="4 12" id="KW-0813">Transport</keyword>
<keyword evidence="11 13" id="KW-0472">Membrane</keyword>
<keyword evidence="6 12" id="KW-0812">Transmembrane</keyword>
<evidence type="ECO:0000256" key="9">
    <source>
        <dbReference type="ARBA" id="ARBA00023065"/>
    </source>
</evidence>
<keyword evidence="5 12" id="KW-0138">CF(0)</keyword>
<evidence type="ECO:0000256" key="13">
    <source>
        <dbReference type="SAM" id="Phobius"/>
    </source>
</evidence>
<keyword evidence="7 12" id="KW-0375">Hydrogen ion transport</keyword>
<evidence type="ECO:0000256" key="11">
    <source>
        <dbReference type="ARBA" id="ARBA00023136"/>
    </source>
</evidence>
<keyword evidence="9 12" id="KW-0406">Ion transport</keyword>
<keyword evidence="8 13" id="KW-1133">Transmembrane helix</keyword>
<organism evidence="14">
    <name type="scientific">Paratemnopteryx couloniana</name>
    <dbReference type="NCBI Taxonomy" id="103000"/>
    <lineage>
        <taxon>Eukaryota</taxon>
        <taxon>Metazoa</taxon>
        <taxon>Ecdysozoa</taxon>
        <taxon>Arthropoda</taxon>
        <taxon>Hexapoda</taxon>
        <taxon>Insecta</taxon>
        <taxon>Pterygota</taxon>
        <taxon>Neoptera</taxon>
        <taxon>Polyneoptera</taxon>
        <taxon>Dictyoptera</taxon>
        <taxon>Blattodea</taxon>
        <taxon>Blaberoidea</taxon>
        <taxon>Blattellidae</taxon>
        <taxon>Paratemnopteryx</taxon>
    </lineage>
</organism>
<evidence type="ECO:0000256" key="6">
    <source>
        <dbReference type="ARBA" id="ARBA00022692"/>
    </source>
</evidence>
<feature type="transmembrane region" description="Helical" evidence="13">
    <location>
        <begin position="12"/>
        <end position="30"/>
    </location>
</feature>
<keyword evidence="10 12" id="KW-0496">Mitochondrion</keyword>
<evidence type="ECO:0000256" key="12">
    <source>
        <dbReference type="RuleBase" id="RU003661"/>
    </source>
</evidence>
<name>A0A2P1H7X7_9NEOP</name>
<evidence type="ECO:0000256" key="7">
    <source>
        <dbReference type="ARBA" id="ARBA00022781"/>
    </source>
</evidence>
<geneLocation type="mitochondrion" evidence="14"/>
<dbReference type="InterPro" id="IPR001421">
    <property type="entry name" value="ATP8_metazoa"/>
</dbReference>
<comment type="similarity">
    <text evidence="2 12">Belongs to the ATPase protein 8 family.</text>
</comment>
<evidence type="ECO:0000256" key="10">
    <source>
        <dbReference type="ARBA" id="ARBA00023128"/>
    </source>
</evidence>